<feature type="chain" id="PRO_5019550587" description="F-box domain-containing protein" evidence="1">
    <location>
        <begin position="23"/>
        <end position="586"/>
    </location>
</feature>
<dbReference type="InParanoid" id="A0A409YC02"/>
<dbReference type="Gene3D" id="3.80.10.10">
    <property type="entry name" value="Ribonuclease Inhibitor"/>
    <property type="match status" value="1"/>
</dbReference>
<sequence>MKAKIALSILLNISVSVLCVNGSPFKDDKAQSGPFVLVLSNDVPDDQNMTTSAAPEPIGPMQGSVSNSSAVNATDIFGTHNNTGKHLNVSEGFDNSGVGSGIIIEGTGHIGSGGSYSLSEGSAEFTPEVHHHSKLTIIIVNQVFMEDLHYRGLPTEILGFILDILALESSWSALRSCSLASRLFCTLAQSHLFRDITLYETYIRSRTVPSYVRNNFSPAGAFLRQLENSPHIASYIHGLTVQCNWVYMASAIPPSHWLDTDTSMSRLLPQLVNLRRLSIKGNKPLLPSFPTFRPRAWRSFAQSFRDAVAESINTQSLHELDLTGVGSFPVHFLRHGKEIKRLHVAHLFVDQNTFDTSDVHTKLHQLEMFHIDEVGTADCSTTISSPSWPYDLTSLDTFIIYPSDFHDSIGLLSISMKNLTHLHIQTGELQVVSSFNSLGFLLKTYQTNPPSLQNFSNLRSLTIDAQFTVRTFHHRSLVDYFTTPVRWIRDLLESMITSHSPSTGTLQEINLNLSFPQPFPHELIRLVDISLGFIVVHLLPNNFPAVRSFKLHIIHLDHSGYQALKKEAAQWQGTQSGVPIFWEISE</sequence>
<dbReference type="InterPro" id="IPR032675">
    <property type="entry name" value="LRR_dom_sf"/>
</dbReference>
<evidence type="ECO:0000256" key="1">
    <source>
        <dbReference type="SAM" id="SignalP"/>
    </source>
</evidence>
<protein>
    <recommendedName>
        <fullName evidence="4">F-box domain-containing protein</fullName>
    </recommendedName>
</protein>
<accession>A0A409YC02</accession>
<keyword evidence="3" id="KW-1185">Reference proteome</keyword>
<dbReference type="SUPFAM" id="SSF52047">
    <property type="entry name" value="RNI-like"/>
    <property type="match status" value="1"/>
</dbReference>
<dbReference type="OrthoDB" id="2788229at2759"/>
<proteinExistence type="predicted"/>
<feature type="signal peptide" evidence="1">
    <location>
        <begin position="1"/>
        <end position="22"/>
    </location>
</feature>
<keyword evidence="1" id="KW-0732">Signal</keyword>
<reference evidence="2 3" key="1">
    <citation type="journal article" date="2018" name="Evol. Lett.">
        <title>Horizontal gene cluster transfer increased hallucinogenic mushroom diversity.</title>
        <authorList>
            <person name="Reynolds H.T."/>
            <person name="Vijayakumar V."/>
            <person name="Gluck-Thaler E."/>
            <person name="Korotkin H.B."/>
            <person name="Matheny P.B."/>
            <person name="Slot J.C."/>
        </authorList>
    </citation>
    <scope>NUCLEOTIDE SEQUENCE [LARGE SCALE GENOMIC DNA]</scope>
    <source>
        <strain evidence="2 3">SRW20</strain>
    </source>
</reference>
<dbReference type="Proteomes" id="UP000284706">
    <property type="component" value="Unassembled WGS sequence"/>
</dbReference>
<organism evidence="2 3">
    <name type="scientific">Gymnopilus dilepis</name>
    <dbReference type="NCBI Taxonomy" id="231916"/>
    <lineage>
        <taxon>Eukaryota</taxon>
        <taxon>Fungi</taxon>
        <taxon>Dikarya</taxon>
        <taxon>Basidiomycota</taxon>
        <taxon>Agaricomycotina</taxon>
        <taxon>Agaricomycetes</taxon>
        <taxon>Agaricomycetidae</taxon>
        <taxon>Agaricales</taxon>
        <taxon>Agaricineae</taxon>
        <taxon>Hymenogastraceae</taxon>
        <taxon>Gymnopilus</taxon>
    </lineage>
</organism>
<gene>
    <name evidence="2" type="ORF">CVT26_009879</name>
</gene>
<dbReference type="STRING" id="231916.A0A409YC02"/>
<name>A0A409YC02_9AGAR</name>
<evidence type="ECO:0000313" key="2">
    <source>
        <dbReference type="EMBL" id="PPR00547.1"/>
    </source>
</evidence>
<comment type="caution">
    <text evidence="2">The sequence shown here is derived from an EMBL/GenBank/DDBJ whole genome shotgun (WGS) entry which is preliminary data.</text>
</comment>
<dbReference type="EMBL" id="NHYE01001002">
    <property type="protein sequence ID" value="PPR00547.1"/>
    <property type="molecule type" value="Genomic_DNA"/>
</dbReference>
<evidence type="ECO:0000313" key="3">
    <source>
        <dbReference type="Proteomes" id="UP000284706"/>
    </source>
</evidence>
<dbReference type="AlphaFoldDB" id="A0A409YC02"/>
<evidence type="ECO:0008006" key="4">
    <source>
        <dbReference type="Google" id="ProtNLM"/>
    </source>
</evidence>